<feature type="region of interest" description="Disordered" evidence="1">
    <location>
        <begin position="64"/>
        <end position="88"/>
    </location>
</feature>
<sequence>MSINFKTAWWPAWTGRAARPAESRRAHANDNDRSMSRRAQRPALAMYWHVGSAGTLVAGWTVVPSGDAAGAEGGDTGDRVYQPPSRAA</sequence>
<gene>
    <name evidence="2" type="ORF">KQX62_16455</name>
</gene>
<evidence type="ECO:0000313" key="3">
    <source>
        <dbReference type="Proteomes" id="UP001163166"/>
    </source>
</evidence>
<dbReference type="RefSeq" id="WP_264073873.1">
    <property type="nucleotide sequence ID" value="NZ_CP076676.1"/>
</dbReference>
<organism evidence="2 3">
    <name type="scientific">Rhodopseudomonas palustris</name>
    <dbReference type="NCBI Taxonomy" id="1076"/>
    <lineage>
        <taxon>Bacteria</taxon>
        <taxon>Pseudomonadati</taxon>
        <taxon>Pseudomonadota</taxon>
        <taxon>Alphaproteobacteria</taxon>
        <taxon>Hyphomicrobiales</taxon>
        <taxon>Nitrobacteraceae</taxon>
        <taxon>Rhodopseudomonas</taxon>
    </lineage>
</organism>
<proteinExistence type="predicted"/>
<protein>
    <submittedName>
        <fullName evidence="2">Uncharacterized protein</fullName>
    </submittedName>
</protein>
<feature type="region of interest" description="Disordered" evidence="1">
    <location>
        <begin position="16"/>
        <end position="38"/>
    </location>
</feature>
<feature type="compositionally biased region" description="Basic and acidic residues" evidence="1">
    <location>
        <begin position="19"/>
        <end position="35"/>
    </location>
</feature>
<dbReference type="Proteomes" id="UP001163166">
    <property type="component" value="Chromosome"/>
</dbReference>
<dbReference type="AlphaFoldDB" id="A0AAX3DUI0"/>
<evidence type="ECO:0000256" key="1">
    <source>
        <dbReference type="SAM" id="MobiDB-lite"/>
    </source>
</evidence>
<name>A0AAX3DUI0_RHOPL</name>
<dbReference type="EMBL" id="CP076676">
    <property type="protein sequence ID" value="UYO38318.1"/>
    <property type="molecule type" value="Genomic_DNA"/>
</dbReference>
<accession>A0AAX3DUI0</accession>
<reference evidence="2" key="1">
    <citation type="journal article" date="2022" name="Biol. Control">
        <title>In silico genomic analysis of Rhodopseudomonas palustris strains revealed potential biocontrol agents and crop yield enhancers.</title>
        <authorList>
            <person name="Surachat K."/>
            <person name="Kantachote D."/>
            <person name="Deachamag P."/>
            <person name="Wonglapsuwan M."/>
        </authorList>
    </citation>
    <scope>NUCLEOTIDE SEQUENCE</scope>
    <source>
        <strain evidence="2">TLS06</strain>
    </source>
</reference>
<evidence type="ECO:0000313" key="2">
    <source>
        <dbReference type="EMBL" id="UYO38318.1"/>
    </source>
</evidence>